<proteinExistence type="predicted"/>
<dbReference type="InterPro" id="IPR016088">
    <property type="entry name" value="Chalcone_isomerase_3-sand"/>
</dbReference>
<dbReference type="InterPro" id="IPR016087">
    <property type="entry name" value="Chalcone_isomerase"/>
</dbReference>
<accession>A0A163MBB4</accession>
<name>A0A163MBB4_ABSGL</name>
<feature type="domain" description="Chalcone isomerase" evidence="1">
    <location>
        <begin position="97"/>
        <end position="271"/>
    </location>
</feature>
<dbReference type="Gene3D" id="1.10.890.20">
    <property type="match status" value="1"/>
</dbReference>
<dbReference type="GO" id="GO:0016872">
    <property type="term" value="F:intramolecular lyase activity"/>
    <property type="evidence" value="ECO:0007669"/>
    <property type="project" value="InterPro"/>
</dbReference>
<dbReference type="STRING" id="4829.A0A163MBB4"/>
<dbReference type="FunCoup" id="A0A163MBB4">
    <property type="interactions" value="18"/>
</dbReference>
<dbReference type="Gene3D" id="3.50.70.10">
    <property type="match status" value="1"/>
</dbReference>
<reference evidence="2" key="1">
    <citation type="submission" date="2016-04" db="EMBL/GenBank/DDBJ databases">
        <authorList>
            <person name="Evans L.H."/>
            <person name="Alamgir A."/>
            <person name="Owens N."/>
            <person name="Weber N.D."/>
            <person name="Virtaneva K."/>
            <person name="Barbian K."/>
            <person name="Babar A."/>
            <person name="Rosenke K."/>
        </authorList>
    </citation>
    <scope>NUCLEOTIDE SEQUENCE [LARGE SCALE GENOMIC DNA]</scope>
    <source>
        <strain evidence="2">CBS 101.48</strain>
    </source>
</reference>
<dbReference type="PANTHER" id="PTHR47284:SF3">
    <property type="entry name" value="FATTY-ACID-BINDING PROTEIN 2"/>
    <property type="match status" value="1"/>
</dbReference>
<gene>
    <name evidence="2" type="primary">ABSGL_08947.1 scaffold 10588</name>
</gene>
<organism evidence="2">
    <name type="scientific">Absidia glauca</name>
    <name type="common">Pin mould</name>
    <dbReference type="NCBI Taxonomy" id="4829"/>
    <lineage>
        <taxon>Eukaryota</taxon>
        <taxon>Fungi</taxon>
        <taxon>Fungi incertae sedis</taxon>
        <taxon>Mucoromycota</taxon>
        <taxon>Mucoromycotina</taxon>
        <taxon>Mucoromycetes</taxon>
        <taxon>Mucorales</taxon>
        <taxon>Cunninghamellaceae</taxon>
        <taxon>Absidia</taxon>
    </lineage>
</organism>
<protein>
    <recommendedName>
        <fullName evidence="1">Chalcone isomerase domain-containing protein</fullName>
    </recommendedName>
</protein>
<dbReference type="OrthoDB" id="18193at2759"/>
<evidence type="ECO:0000259" key="1">
    <source>
        <dbReference type="Pfam" id="PF16035"/>
    </source>
</evidence>
<evidence type="ECO:0000313" key="2">
    <source>
        <dbReference type="EMBL" id="SAM03129.1"/>
    </source>
</evidence>
<dbReference type="AlphaFoldDB" id="A0A163MBB4"/>
<keyword evidence="3" id="KW-1185">Reference proteome</keyword>
<dbReference type="OMA" id="PWIAENL"/>
<dbReference type="InterPro" id="IPR016089">
    <property type="entry name" value="Chalcone_isomerase_bundle_sf"/>
</dbReference>
<sequence length="285" mass="32504">MYRARSLINPLMSWRTASSRSRLLATQVKMHSMPPRHQPSRTWLKTGLFLTGGLTFLAIQSNQQVHAEGPVYPGAVEDPSSHLLFPVYLDTNKDWKRLIGLGVRQVSFLHINVYVLGLYMRSEDIGELQSDPKWKDFDKAKFLENEELALSLLHQPIDISIRVVPVRNTNAQHLRDGFTKALIQRMRSQKLSEAEEQKIQQAIKDFNTKFMSAKIKKDTELVFTKTRKNELKMEYQGEDMGTVADPWVAVNFIMTYLSPDAPASEDALQDIATGFDNLMHPKSTA</sequence>
<dbReference type="Proteomes" id="UP000078561">
    <property type="component" value="Unassembled WGS sequence"/>
</dbReference>
<evidence type="ECO:0000313" key="3">
    <source>
        <dbReference type="Proteomes" id="UP000078561"/>
    </source>
</evidence>
<dbReference type="Pfam" id="PF16035">
    <property type="entry name" value="Chalcone_2"/>
    <property type="match status" value="1"/>
</dbReference>
<dbReference type="EMBL" id="LT554051">
    <property type="protein sequence ID" value="SAM03129.1"/>
    <property type="molecule type" value="Genomic_DNA"/>
</dbReference>
<dbReference type="InterPro" id="IPR036298">
    <property type="entry name" value="Chalcone_isomerase_sf"/>
</dbReference>
<dbReference type="PANTHER" id="PTHR47284">
    <property type="entry name" value="FATTY-ACID-BINDING PROTEIN 2"/>
    <property type="match status" value="1"/>
</dbReference>
<dbReference type="SUPFAM" id="SSF54626">
    <property type="entry name" value="Chalcone isomerase"/>
    <property type="match status" value="1"/>
</dbReference>
<dbReference type="InParanoid" id="A0A163MBB4"/>